<evidence type="ECO:0000256" key="5">
    <source>
        <dbReference type="ARBA" id="ARBA00023136"/>
    </source>
</evidence>
<dbReference type="GO" id="GO:0005886">
    <property type="term" value="C:plasma membrane"/>
    <property type="evidence" value="ECO:0007669"/>
    <property type="project" value="UniProtKB-SubCell"/>
</dbReference>
<comment type="subcellular location">
    <subcellularLocation>
        <location evidence="1">Cell membrane</location>
        <topology evidence="1">Multi-pass membrane protein</topology>
    </subcellularLocation>
</comment>
<protein>
    <submittedName>
        <fullName evidence="7">Oligosaccharide flippase family protein</fullName>
    </submittedName>
</protein>
<evidence type="ECO:0000256" key="1">
    <source>
        <dbReference type="ARBA" id="ARBA00004651"/>
    </source>
</evidence>
<feature type="transmembrane region" description="Helical" evidence="6">
    <location>
        <begin position="380"/>
        <end position="403"/>
    </location>
</feature>
<evidence type="ECO:0000313" key="7">
    <source>
        <dbReference type="EMBL" id="MBG2914139.1"/>
    </source>
</evidence>
<feature type="transmembrane region" description="Helical" evidence="6">
    <location>
        <begin position="282"/>
        <end position="303"/>
    </location>
</feature>
<feature type="transmembrane region" description="Helical" evidence="6">
    <location>
        <begin position="12"/>
        <end position="33"/>
    </location>
</feature>
<keyword evidence="3 6" id="KW-0812">Transmembrane</keyword>
<evidence type="ECO:0000256" key="4">
    <source>
        <dbReference type="ARBA" id="ARBA00022989"/>
    </source>
</evidence>
<evidence type="ECO:0000313" key="8">
    <source>
        <dbReference type="Proteomes" id="UP000612266"/>
    </source>
</evidence>
<reference evidence="7" key="1">
    <citation type="submission" date="2020-11" db="EMBL/GenBank/DDBJ databases">
        <title>Enhanced detection system for hospital associated transmission using whole genome sequencing surveillance.</title>
        <authorList>
            <person name="Harrison L.H."/>
            <person name="Van Tyne D."/>
            <person name="Marsh J.W."/>
            <person name="Griffith M.P."/>
            <person name="Snyder D.J."/>
            <person name="Cooper V.S."/>
            <person name="Mustapha M."/>
        </authorList>
    </citation>
    <scope>NUCLEOTIDE SEQUENCE</scope>
    <source>
        <strain evidence="7">PR00070</strain>
    </source>
</reference>
<dbReference type="AlphaFoldDB" id="A0A8I0WS82"/>
<dbReference type="Pfam" id="PF01943">
    <property type="entry name" value="Polysacc_synt"/>
    <property type="match status" value="1"/>
</dbReference>
<feature type="transmembrane region" description="Helical" evidence="6">
    <location>
        <begin position="115"/>
        <end position="135"/>
    </location>
</feature>
<feature type="transmembrane region" description="Helical" evidence="6">
    <location>
        <begin position="323"/>
        <end position="342"/>
    </location>
</feature>
<organism evidence="7 8">
    <name type="scientific">Proteus terrae subsp. cibarius</name>
    <dbReference type="NCBI Taxonomy" id="626774"/>
    <lineage>
        <taxon>Bacteria</taxon>
        <taxon>Pseudomonadati</taxon>
        <taxon>Pseudomonadota</taxon>
        <taxon>Gammaproteobacteria</taxon>
        <taxon>Enterobacterales</taxon>
        <taxon>Morganellaceae</taxon>
        <taxon>Proteus</taxon>
    </lineage>
</organism>
<keyword evidence="5 6" id="KW-0472">Membrane</keyword>
<dbReference type="PANTHER" id="PTHR30250">
    <property type="entry name" value="PST FAMILY PREDICTED COLANIC ACID TRANSPORTER"/>
    <property type="match status" value="1"/>
</dbReference>
<proteinExistence type="predicted"/>
<evidence type="ECO:0000256" key="3">
    <source>
        <dbReference type="ARBA" id="ARBA00022692"/>
    </source>
</evidence>
<name>A0A8I0WS82_9GAMM</name>
<comment type="caution">
    <text evidence="7">The sequence shown here is derived from an EMBL/GenBank/DDBJ whole genome shotgun (WGS) entry which is preliminary data.</text>
</comment>
<dbReference type="InterPro" id="IPR002797">
    <property type="entry name" value="Polysacc_synth"/>
</dbReference>
<dbReference type="EMBL" id="JADSJR010000007">
    <property type="protein sequence ID" value="MBG2914139.1"/>
    <property type="molecule type" value="Genomic_DNA"/>
</dbReference>
<evidence type="ECO:0000256" key="2">
    <source>
        <dbReference type="ARBA" id="ARBA00022475"/>
    </source>
</evidence>
<feature type="transmembrane region" description="Helical" evidence="6">
    <location>
        <begin position="354"/>
        <end position="374"/>
    </location>
</feature>
<dbReference type="RefSeq" id="WP_196563665.1">
    <property type="nucleotide sequence ID" value="NZ_JADSJR010000007.1"/>
</dbReference>
<keyword evidence="4 6" id="KW-1133">Transmembrane helix</keyword>
<dbReference type="InterPro" id="IPR050833">
    <property type="entry name" value="Poly_Biosynth_Transport"/>
</dbReference>
<accession>A0A8I0WS82</accession>
<keyword evidence="2" id="KW-1003">Cell membrane</keyword>
<dbReference type="PANTHER" id="PTHR30250:SF11">
    <property type="entry name" value="O-ANTIGEN TRANSPORTER-RELATED"/>
    <property type="match status" value="1"/>
</dbReference>
<gene>
    <name evidence="7" type="ORF">I4901_07150</name>
</gene>
<feature type="transmembrane region" description="Helical" evidence="6">
    <location>
        <begin position="172"/>
        <end position="192"/>
    </location>
</feature>
<dbReference type="Proteomes" id="UP000612266">
    <property type="component" value="Unassembled WGS sequence"/>
</dbReference>
<feature type="transmembrane region" description="Helical" evidence="6">
    <location>
        <begin position="147"/>
        <end position="166"/>
    </location>
</feature>
<evidence type="ECO:0000256" key="6">
    <source>
        <dbReference type="SAM" id="Phobius"/>
    </source>
</evidence>
<sequence length="412" mass="46349">MNIAVKNLLTSSIAFYIIQLLNILSPLLVLPFLSRNLSIDGFGKIMLFNSLCGIVYIINDFGFGLSATHSISTNRKNSAILDKIISSIFILKIPLFILSSVGLIIYLKYFSNIQYNYFAILCLLGVSLFQSLQPLWVFQGLEMMKKVITFFVIPKIGYIIYVLYFVNNDSDLNKIYFALFFCMLLNFIFLYFSMKKIGIKLVIPSVSNLVSTFKDSSSFFLSRAAVSIYTTVSSIIIGNYSGLAQLALYSCAEKIYQGLQAITGPISQAIFPYLSFNRNRTLIINLTLYTLPLLILISVFTFIFSEEIITIIFGSKYIESSSILNIFSIIMIINYIGVNFGYPAFATIDRIKIVNITVIAGALIQALLLITLLINKEVSAINIAYSVLLTECIVAIIRVFIFFKITSLMRKK</sequence>
<feature type="transmembrane region" description="Helical" evidence="6">
    <location>
        <begin position="89"/>
        <end position="109"/>
    </location>
</feature>
<feature type="transmembrane region" description="Helical" evidence="6">
    <location>
        <begin position="45"/>
        <end position="68"/>
    </location>
</feature>